<organism evidence="1 2">
    <name type="scientific">Vermiconidia calcicola</name>
    <dbReference type="NCBI Taxonomy" id="1690605"/>
    <lineage>
        <taxon>Eukaryota</taxon>
        <taxon>Fungi</taxon>
        <taxon>Dikarya</taxon>
        <taxon>Ascomycota</taxon>
        <taxon>Pezizomycotina</taxon>
        <taxon>Dothideomycetes</taxon>
        <taxon>Dothideomycetidae</taxon>
        <taxon>Mycosphaerellales</taxon>
        <taxon>Extremaceae</taxon>
        <taxon>Vermiconidia</taxon>
    </lineage>
</organism>
<accession>A0ACC3NLV1</accession>
<protein>
    <submittedName>
        <fullName evidence="1">Phosphoglycerate mutase pmu1</fullName>
    </submittedName>
</protein>
<proteinExistence type="predicted"/>
<name>A0ACC3NLV1_9PEZI</name>
<keyword evidence="2" id="KW-1185">Reference proteome</keyword>
<dbReference type="EMBL" id="JAUTXU010000027">
    <property type="protein sequence ID" value="KAK3719235.1"/>
    <property type="molecule type" value="Genomic_DNA"/>
</dbReference>
<gene>
    <name evidence="1" type="primary">PMU1_1</name>
    <name evidence="1" type="ORF">LTR37_004454</name>
</gene>
<dbReference type="Proteomes" id="UP001281147">
    <property type="component" value="Unassembled WGS sequence"/>
</dbReference>
<evidence type="ECO:0000313" key="2">
    <source>
        <dbReference type="Proteomes" id="UP001281147"/>
    </source>
</evidence>
<sequence length="341" mass="38575">MKIEIRKPAVKVSAAILGTISLWYLFKSTKHGTSDMGSISKSTFTFEAVEGFFMQDEPNTEAKTFDYSIITARKTKHNFGLIDRRYETDGSGHEQLTQWQRFEKYVGHIVESSPAGTTYKVIYLGRHGEGYHNVGEAKYGTKAWDDYWSKLDGDGELIWDDAHLTDRGKQQALDNSAFFNRQFAEAKMPAPERYYSSPLFRCLQTAYATWSGLEVPADRPLRLIVKELLREVMGEHTCDRRSSRAVIHDAFPGAEIEPGFSEKDELWQADHRETHAEHDIRTQQLLDDVVSQDQHTFISFTSHSGAIASLLRVVGHQQYPLATGAMMPVLIKATKTTSGQS</sequence>
<evidence type="ECO:0000313" key="1">
    <source>
        <dbReference type="EMBL" id="KAK3719235.1"/>
    </source>
</evidence>
<reference evidence="1" key="1">
    <citation type="submission" date="2023-07" db="EMBL/GenBank/DDBJ databases">
        <title>Black Yeasts Isolated from many extreme environments.</title>
        <authorList>
            <person name="Coleine C."/>
            <person name="Stajich J.E."/>
            <person name="Selbmann L."/>
        </authorList>
    </citation>
    <scope>NUCLEOTIDE SEQUENCE</scope>
    <source>
        <strain evidence="1">CCFEE 5714</strain>
    </source>
</reference>
<comment type="caution">
    <text evidence="1">The sequence shown here is derived from an EMBL/GenBank/DDBJ whole genome shotgun (WGS) entry which is preliminary data.</text>
</comment>